<name>A0A6N6JFT0_9RHOB</name>
<dbReference type="Gene3D" id="1.20.58.340">
    <property type="entry name" value="Magnesium transport protein CorA, transmembrane region"/>
    <property type="match status" value="2"/>
</dbReference>
<dbReference type="SUPFAM" id="SSF143865">
    <property type="entry name" value="CorA soluble domain-like"/>
    <property type="match status" value="1"/>
</dbReference>
<keyword evidence="10 11" id="KW-0472">Membrane</keyword>
<dbReference type="PANTHER" id="PTHR46494">
    <property type="entry name" value="CORA FAMILY METAL ION TRANSPORTER (EUROFUNG)"/>
    <property type="match status" value="1"/>
</dbReference>
<dbReference type="AlphaFoldDB" id="A0A6N6JFT0"/>
<comment type="subcellular location">
    <subcellularLocation>
        <location evidence="1">Cell membrane</location>
        <topology evidence="1">Multi-pass membrane protein</topology>
    </subcellularLocation>
</comment>
<dbReference type="RefSeq" id="WP_243144889.1">
    <property type="nucleotide sequence ID" value="NZ_BLJE01000002.1"/>
</dbReference>
<evidence type="ECO:0000313" key="13">
    <source>
        <dbReference type="Proteomes" id="UP000436822"/>
    </source>
</evidence>
<dbReference type="Pfam" id="PF01544">
    <property type="entry name" value="CorA"/>
    <property type="match status" value="1"/>
</dbReference>
<organism evidence="12 13">
    <name type="scientific">Litoreibacter roseus</name>
    <dbReference type="NCBI Taxonomy" id="2601869"/>
    <lineage>
        <taxon>Bacteria</taxon>
        <taxon>Pseudomonadati</taxon>
        <taxon>Pseudomonadota</taxon>
        <taxon>Alphaproteobacteria</taxon>
        <taxon>Rhodobacterales</taxon>
        <taxon>Roseobacteraceae</taxon>
        <taxon>Litoreibacter</taxon>
    </lineage>
</organism>
<evidence type="ECO:0000256" key="5">
    <source>
        <dbReference type="ARBA" id="ARBA00022519"/>
    </source>
</evidence>
<evidence type="ECO:0000256" key="10">
    <source>
        <dbReference type="ARBA" id="ARBA00023136"/>
    </source>
</evidence>
<feature type="transmembrane region" description="Helical" evidence="11">
    <location>
        <begin position="288"/>
        <end position="310"/>
    </location>
</feature>
<evidence type="ECO:0000256" key="8">
    <source>
        <dbReference type="ARBA" id="ARBA00022989"/>
    </source>
</evidence>
<dbReference type="PANTHER" id="PTHR46494:SF3">
    <property type="entry name" value="ZINC TRANSPORT PROTEIN ZNTB"/>
    <property type="match status" value="1"/>
</dbReference>
<dbReference type="GO" id="GO:0015095">
    <property type="term" value="F:magnesium ion transmembrane transporter activity"/>
    <property type="evidence" value="ECO:0007669"/>
    <property type="project" value="TreeGrafter"/>
</dbReference>
<dbReference type="InterPro" id="IPR045861">
    <property type="entry name" value="CorA_cytoplasmic_dom"/>
</dbReference>
<keyword evidence="5" id="KW-0997">Cell inner membrane</keyword>
<dbReference type="GO" id="GO:0015087">
    <property type="term" value="F:cobalt ion transmembrane transporter activity"/>
    <property type="evidence" value="ECO:0007669"/>
    <property type="project" value="TreeGrafter"/>
</dbReference>
<dbReference type="Gene3D" id="3.30.460.20">
    <property type="entry name" value="CorA soluble domain-like"/>
    <property type="match status" value="1"/>
</dbReference>
<dbReference type="GO" id="GO:0050897">
    <property type="term" value="F:cobalt ion binding"/>
    <property type="evidence" value="ECO:0007669"/>
    <property type="project" value="TreeGrafter"/>
</dbReference>
<evidence type="ECO:0000256" key="1">
    <source>
        <dbReference type="ARBA" id="ARBA00004651"/>
    </source>
</evidence>
<dbReference type="GO" id="GO:0005886">
    <property type="term" value="C:plasma membrane"/>
    <property type="evidence" value="ECO:0007669"/>
    <property type="project" value="UniProtKB-SubCell"/>
</dbReference>
<sequence>MPELLWGFDIFDDGRAAPVTDADIPPDGQAYRWVHFDLATPDLEPWLADRIPELAAAALAQSETRPRCERLGDGILLNLRGVNLNPGASVDDMISLRLWLAPGLVVTTRLRQLMALSAVKEDCDAGNAPSSIAAFVDDLTIGLTDRLEGVVLELEDQADGMEEAMFHPTSDMGSDLARLRQRMIKLRRFVGPQRDAMVKLSALDTPLLDGDTLGSIRRTTDRITRAVEALDAARDRLMVVQDHIDAQAAQTLGRNSYILSVVAAIFLPLGFVTGLFGVNVAGMPGTEWAFAFALLCLTSAAIGLALYWLFRRMKWL</sequence>
<dbReference type="InterPro" id="IPR045863">
    <property type="entry name" value="CorA_TM1_TM2"/>
</dbReference>
<dbReference type="InterPro" id="IPR002523">
    <property type="entry name" value="MgTranspt_CorA/ZnTranspt_ZntB"/>
</dbReference>
<proteinExistence type="inferred from homology"/>
<evidence type="ECO:0000256" key="4">
    <source>
        <dbReference type="ARBA" id="ARBA00022475"/>
    </source>
</evidence>
<evidence type="ECO:0000256" key="7">
    <source>
        <dbReference type="ARBA" id="ARBA00022833"/>
    </source>
</evidence>
<comment type="caution">
    <text evidence="12">The sequence shown here is derived from an EMBL/GenBank/DDBJ whole genome shotgun (WGS) entry which is preliminary data.</text>
</comment>
<evidence type="ECO:0000256" key="2">
    <source>
        <dbReference type="ARBA" id="ARBA00009765"/>
    </source>
</evidence>
<protein>
    <submittedName>
        <fullName evidence="12">Zinc transport protein ZntB</fullName>
    </submittedName>
</protein>
<dbReference type="Proteomes" id="UP000436822">
    <property type="component" value="Unassembled WGS sequence"/>
</dbReference>
<keyword evidence="9" id="KW-0406">Ion transport</keyword>
<evidence type="ECO:0000256" key="6">
    <source>
        <dbReference type="ARBA" id="ARBA00022692"/>
    </source>
</evidence>
<evidence type="ECO:0000313" key="12">
    <source>
        <dbReference type="EMBL" id="GFE64994.1"/>
    </source>
</evidence>
<keyword evidence="8 11" id="KW-1133">Transmembrane helix</keyword>
<dbReference type="GO" id="GO:0000287">
    <property type="term" value="F:magnesium ion binding"/>
    <property type="evidence" value="ECO:0007669"/>
    <property type="project" value="TreeGrafter"/>
</dbReference>
<dbReference type="EMBL" id="BLJE01000002">
    <property type="protein sequence ID" value="GFE64994.1"/>
    <property type="molecule type" value="Genomic_DNA"/>
</dbReference>
<gene>
    <name evidence="12" type="primary">zntB</name>
    <name evidence="12" type="ORF">KIN_20680</name>
</gene>
<keyword evidence="7" id="KW-0862">Zinc</keyword>
<keyword evidence="6 11" id="KW-0812">Transmembrane</keyword>
<evidence type="ECO:0000256" key="3">
    <source>
        <dbReference type="ARBA" id="ARBA00022448"/>
    </source>
</evidence>
<keyword evidence="13" id="KW-1185">Reference proteome</keyword>
<evidence type="ECO:0000256" key="11">
    <source>
        <dbReference type="SAM" id="Phobius"/>
    </source>
</evidence>
<dbReference type="SUPFAM" id="SSF144083">
    <property type="entry name" value="Magnesium transport protein CorA, transmembrane region"/>
    <property type="match status" value="1"/>
</dbReference>
<keyword evidence="4" id="KW-1003">Cell membrane</keyword>
<keyword evidence="3" id="KW-0813">Transport</keyword>
<feature type="transmembrane region" description="Helical" evidence="11">
    <location>
        <begin position="257"/>
        <end position="276"/>
    </location>
</feature>
<evidence type="ECO:0000256" key="9">
    <source>
        <dbReference type="ARBA" id="ARBA00023065"/>
    </source>
</evidence>
<dbReference type="CDD" id="cd12833">
    <property type="entry name" value="ZntB-like_1"/>
    <property type="match status" value="1"/>
</dbReference>
<comment type="similarity">
    <text evidence="2">Belongs to the CorA metal ion transporter (MIT) (TC 1.A.35) family.</text>
</comment>
<accession>A0A6N6JFT0</accession>
<reference evidence="12 13" key="1">
    <citation type="submission" date="2019-12" db="EMBL/GenBank/DDBJ databases">
        <title>Litoreibacter badius sp. nov., a novel bacteriochlorophyll a-containing bacterium in the genus Litoreibacter.</title>
        <authorList>
            <person name="Kanamuro M."/>
            <person name="Takabe Y."/>
            <person name="Mori K."/>
            <person name="Takaichi S."/>
            <person name="Hanada S."/>
        </authorList>
    </citation>
    <scope>NUCLEOTIDE SEQUENCE [LARGE SCALE GENOMIC DNA]</scope>
    <source>
        <strain evidence="12 13">K6</strain>
    </source>
</reference>